<dbReference type="AlphaFoldDB" id="A0A9W7FXG2"/>
<dbReference type="InterPro" id="IPR026704">
    <property type="entry name" value="KATNIP"/>
</dbReference>
<dbReference type="Pfam" id="PF14652">
    <property type="entry name" value="DUF4457"/>
    <property type="match status" value="3"/>
</dbReference>
<accession>A0A9W7FXG2</accession>
<feature type="domain" description="KATNIP" evidence="2">
    <location>
        <begin position="165"/>
        <end position="330"/>
    </location>
</feature>
<feature type="compositionally biased region" description="Polar residues" evidence="1">
    <location>
        <begin position="15"/>
        <end position="34"/>
    </location>
</feature>
<dbReference type="OrthoDB" id="304622at2759"/>
<evidence type="ECO:0000313" key="3">
    <source>
        <dbReference type="EMBL" id="GMI22859.1"/>
    </source>
</evidence>
<organism evidence="3 4">
    <name type="scientific">Triparma columacea</name>
    <dbReference type="NCBI Taxonomy" id="722753"/>
    <lineage>
        <taxon>Eukaryota</taxon>
        <taxon>Sar</taxon>
        <taxon>Stramenopiles</taxon>
        <taxon>Ochrophyta</taxon>
        <taxon>Bolidophyceae</taxon>
        <taxon>Parmales</taxon>
        <taxon>Triparmaceae</taxon>
        <taxon>Triparma</taxon>
    </lineage>
</organism>
<evidence type="ECO:0000313" key="4">
    <source>
        <dbReference type="Proteomes" id="UP001165065"/>
    </source>
</evidence>
<dbReference type="Proteomes" id="UP001165065">
    <property type="component" value="Unassembled WGS sequence"/>
</dbReference>
<feature type="region of interest" description="Disordered" evidence="1">
    <location>
        <begin position="980"/>
        <end position="1000"/>
    </location>
</feature>
<gene>
    <name evidence="3" type="ORF">TrCOL_g2670</name>
</gene>
<dbReference type="InterPro" id="IPR027859">
    <property type="entry name" value="KATNIP_dom"/>
</dbReference>
<feature type="region of interest" description="Disordered" evidence="1">
    <location>
        <begin position="1"/>
        <end position="102"/>
    </location>
</feature>
<feature type="domain" description="KATNIP" evidence="2">
    <location>
        <begin position="529"/>
        <end position="668"/>
    </location>
</feature>
<dbReference type="EMBL" id="BRYA01000555">
    <property type="protein sequence ID" value="GMI22859.1"/>
    <property type="molecule type" value="Genomic_DNA"/>
</dbReference>
<name>A0A9W7FXG2_9STRA</name>
<dbReference type="PANTHER" id="PTHR21534:SF0">
    <property type="entry name" value="KATANIN-INTERACTING PROTEIN"/>
    <property type="match status" value="1"/>
</dbReference>
<protein>
    <recommendedName>
        <fullName evidence="2">KATNIP domain-containing protein</fullName>
    </recommendedName>
</protein>
<feature type="domain" description="KATNIP" evidence="2">
    <location>
        <begin position="782"/>
        <end position="930"/>
    </location>
</feature>
<dbReference type="PANTHER" id="PTHR21534">
    <property type="entry name" value="KATANIN-INTERACTING PROTEIN"/>
    <property type="match status" value="1"/>
</dbReference>
<evidence type="ECO:0000259" key="2">
    <source>
        <dbReference type="Pfam" id="PF14652"/>
    </source>
</evidence>
<keyword evidence="4" id="KW-1185">Reference proteome</keyword>
<comment type="caution">
    <text evidence="3">The sequence shown here is derived from an EMBL/GenBank/DDBJ whole genome shotgun (WGS) entry which is preliminary data.</text>
</comment>
<sequence length="1000" mass="110239">MEDMDELSKLLKSTIRPSSVPVSMSPQTSNSSLPSRLKRMDVDQHHAPNATATRPQAPIFMTHTSKSPGEEGGGVGKRRQKNAVRNKVEEVASRPRALGRQTRSLSDKFRSMANFDRTNLSRKLNETNNNNSDIHFVNVEVGDHNSVGPDDSPTKKRHSTSYFKINDIIENTKGKAISIPSSQFNIPTLPKGRTLTFNILSTWGDPYYVGLMGIDLFDGSGHPITLDNVDRQLSADPADINMLPEYENDPRTVDNLMDGINHTCDDLHAWLAPFTPGSNHLIFMKLNEETTISMIRIWNYNKSRIHSHRGARYVEILLDNQIIFKGEVKRAVGEVLLLDEDEGVSACSECILFTMNESTLNVIEKYDKHVKGMGGANGGGDFEGEREEFSRVKPQLSMNTWTRGGEGGGGGGGSELPARPSTASRHKKKKRGQLTGSRSRTRSSDADPHSETPSFVQSDHLKLIVGGQRKELQKNKSFVLPKKKKKGSPNSGKGDTGGAGANILMRPSTAPMRRQWRGRKGRHLELLMSGNWGAAQPAIGLTGLEVLDAEFNEIEVSPRHINMMAPQANYDCSMLLNEKKITSDPNEMWIVEVLNEGEVSIHVDLGTEYDVGGLKVWNYNAGQEDSCFGVKRMRVYLDGQLGSPEEGFLIRKAPGYANFDFGQFLALNLGAGGEEVMGGGDNKSLVGIGSTSVEDLWEGGGKEDWEYVGDEYEDEADAELQKMLNSGGDFVLNTVDTSLNSSGSMENSSSNFGGGGGDMMITSMSTSTLGIVPGVLQGGTCKVQQQYVTRLFPCGCIFKIFLSSTQGDPFYVGLNGIEMYDAMNNKIQLSEENLSASPRDINVIAEEEGKVGTDVRTIDKLYDGVFNTYDDQHMWLAPFKGNTIYIFFDNPVSISLIKLWNYSKTPTRGVREFEVLVDDVLVYRGNMRKAPKKGTEGGADFCQSILFTNDPKVVKEEEDHIFEGGDEEEGLVFFNEGERQEGGEGLVRPQTAVKMRNKRG</sequence>
<evidence type="ECO:0000256" key="1">
    <source>
        <dbReference type="SAM" id="MobiDB-lite"/>
    </source>
</evidence>
<proteinExistence type="predicted"/>
<feature type="region of interest" description="Disordered" evidence="1">
    <location>
        <begin position="376"/>
        <end position="504"/>
    </location>
</feature>
<reference evidence="4" key="1">
    <citation type="journal article" date="2023" name="Commun. Biol.">
        <title>Genome analysis of Parmales, the sister group of diatoms, reveals the evolutionary specialization of diatoms from phago-mixotrophs to photoautotrophs.</title>
        <authorList>
            <person name="Ban H."/>
            <person name="Sato S."/>
            <person name="Yoshikawa S."/>
            <person name="Yamada K."/>
            <person name="Nakamura Y."/>
            <person name="Ichinomiya M."/>
            <person name="Sato N."/>
            <person name="Blanc-Mathieu R."/>
            <person name="Endo H."/>
            <person name="Kuwata A."/>
            <person name="Ogata H."/>
        </authorList>
    </citation>
    <scope>NUCLEOTIDE SEQUENCE [LARGE SCALE GENOMIC DNA]</scope>
</reference>
<feature type="compositionally biased region" description="Gly residues" evidence="1">
    <location>
        <begin position="404"/>
        <end position="414"/>
    </location>
</feature>